<protein>
    <recommendedName>
        <fullName evidence="2">DUF7878 domain-containing protein</fullName>
    </recommendedName>
</protein>
<name>A0A9X2GA73_9MICO</name>
<reference evidence="3" key="1">
    <citation type="submission" date="2022-06" db="EMBL/GenBank/DDBJ databases">
        <title>Genomic Encyclopedia of Archaeal and Bacterial Type Strains, Phase II (KMG-II): from individual species to whole genera.</title>
        <authorList>
            <person name="Goeker M."/>
        </authorList>
    </citation>
    <scope>NUCLEOTIDE SEQUENCE</scope>
    <source>
        <strain evidence="3">DSM 26652</strain>
    </source>
</reference>
<accession>A0A9X2GA73</accession>
<evidence type="ECO:0000313" key="4">
    <source>
        <dbReference type="Proteomes" id="UP001139493"/>
    </source>
</evidence>
<evidence type="ECO:0000256" key="1">
    <source>
        <dbReference type="SAM" id="MobiDB-lite"/>
    </source>
</evidence>
<dbReference type="Pfam" id="PF25297">
    <property type="entry name" value="DUF7878"/>
    <property type="match status" value="1"/>
</dbReference>
<dbReference type="EMBL" id="JAMTCS010000010">
    <property type="protein sequence ID" value="MCP2265989.1"/>
    <property type="molecule type" value="Genomic_DNA"/>
</dbReference>
<proteinExistence type="predicted"/>
<organism evidence="3 4">
    <name type="scientific">Promicromonospora thailandica</name>
    <dbReference type="NCBI Taxonomy" id="765201"/>
    <lineage>
        <taxon>Bacteria</taxon>
        <taxon>Bacillati</taxon>
        <taxon>Actinomycetota</taxon>
        <taxon>Actinomycetes</taxon>
        <taxon>Micrococcales</taxon>
        <taxon>Promicromonosporaceae</taxon>
        <taxon>Promicromonospora</taxon>
    </lineage>
</organism>
<gene>
    <name evidence="3" type="ORF">APR03_003354</name>
</gene>
<evidence type="ECO:0000259" key="2">
    <source>
        <dbReference type="Pfam" id="PF25297"/>
    </source>
</evidence>
<feature type="domain" description="DUF7878" evidence="2">
    <location>
        <begin position="25"/>
        <end position="86"/>
    </location>
</feature>
<dbReference type="AlphaFoldDB" id="A0A9X2GA73"/>
<dbReference type="Proteomes" id="UP001139493">
    <property type="component" value="Unassembled WGS sequence"/>
</dbReference>
<feature type="region of interest" description="Disordered" evidence="1">
    <location>
        <begin position="217"/>
        <end position="239"/>
    </location>
</feature>
<evidence type="ECO:0000313" key="3">
    <source>
        <dbReference type="EMBL" id="MCP2265989.1"/>
    </source>
</evidence>
<keyword evidence="4" id="KW-1185">Reference proteome</keyword>
<sequence>MRIFRSSGQNSCSTSRPASSCARGGTILFEEQRFEVAELAVALTQWAGDGTEPDHDFVHDPSSYEETGVVRILRTDDGWAAGSCFITGTTAPQPWPAVRESIDTFVADAHELAARSLLEAGWSIIETTAALRRGLGAPLREAKPLVVRVSGRAPEVYAFQDESRSALKALAADDDALEFREQAPTARQRHSFSHLLPPAAQDALLPRRLACSRADRRPVPVRGQSARSPHEPVGPQHGRCCSHHTVPDVRTAIHELLHPGIAGMGRRDDVGARHGGGPANCFETAHHRCRPAQASARLGQPDRRRCPSGHVLVA</sequence>
<dbReference type="InterPro" id="IPR057200">
    <property type="entry name" value="DUF7878"/>
</dbReference>
<comment type="caution">
    <text evidence="3">The sequence shown here is derived from an EMBL/GenBank/DDBJ whole genome shotgun (WGS) entry which is preliminary data.</text>
</comment>
<feature type="region of interest" description="Disordered" evidence="1">
    <location>
        <begin position="293"/>
        <end position="314"/>
    </location>
</feature>